<reference evidence="1 2" key="1">
    <citation type="submission" date="2023-03" db="EMBL/GenBank/DDBJ databases">
        <title>Bacillus Genome Sequencing.</title>
        <authorList>
            <person name="Dunlap C."/>
        </authorList>
    </citation>
    <scope>NUCLEOTIDE SEQUENCE [LARGE SCALE GENOMIC DNA]</scope>
    <source>
        <strain evidence="1 2">B-23453</strain>
    </source>
</reference>
<sequence>MNTIQETNIKLRQSLEKWDPLNYGEDAYETEIVDVIQTVHGWNGYTLGLAQKIQDIYEFSFEELIPLEECEAKAAELLIIVSQASCEL</sequence>
<dbReference type="Pfam" id="PF08958">
    <property type="entry name" value="DUF1871"/>
    <property type="match status" value="1"/>
</dbReference>
<protein>
    <submittedName>
        <fullName evidence="1">DUF1871 family protein</fullName>
    </submittedName>
</protein>
<organism evidence="1 2">
    <name type="scientific">Heyndrickxia acidicola</name>
    <dbReference type="NCBI Taxonomy" id="209389"/>
    <lineage>
        <taxon>Bacteria</taxon>
        <taxon>Bacillati</taxon>
        <taxon>Bacillota</taxon>
        <taxon>Bacilli</taxon>
        <taxon>Bacillales</taxon>
        <taxon>Bacillaceae</taxon>
        <taxon>Heyndrickxia</taxon>
    </lineage>
</organism>
<comment type="caution">
    <text evidence="1">The sequence shown here is derived from an EMBL/GenBank/DDBJ whole genome shotgun (WGS) entry which is preliminary data.</text>
</comment>
<name>A0ABU6MPM7_9BACI</name>
<dbReference type="InterPro" id="IPR015053">
    <property type="entry name" value="DUF1871"/>
</dbReference>
<dbReference type="Proteomes" id="UP001341444">
    <property type="component" value="Unassembled WGS sequence"/>
</dbReference>
<dbReference type="RefSeq" id="WP_066269862.1">
    <property type="nucleotide sequence ID" value="NZ_JARMAB010000044.1"/>
</dbReference>
<evidence type="ECO:0000313" key="1">
    <source>
        <dbReference type="EMBL" id="MED1205926.1"/>
    </source>
</evidence>
<dbReference type="SUPFAM" id="SSF116922">
    <property type="entry name" value="YugE-like"/>
    <property type="match status" value="1"/>
</dbReference>
<keyword evidence="2" id="KW-1185">Reference proteome</keyword>
<dbReference type="InterPro" id="IPR023162">
    <property type="entry name" value="Apc36109-like_dom_sf"/>
</dbReference>
<gene>
    <name evidence="1" type="ORF">P4T90_23105</name>
</gene>
<accession>A0ABU6MPM7</accession>
<proteinExistence type="predicted"/>
<dbReference type="EMBL" id="JARMAB010000044">
    <property type="protein sequence ID" value="MED1205926.1"/>
    <property type="molecule type" value="Genomic_DNA"/>
</dbReference>
<evidence type="ECO:0000313" key="2">
    <source>
        <dbReference type="Proteomes" id="UP001341444"/>
    </source>
</evidence>
<dbReference type="Gene3D" id="1.10.340.20">
    <property type="entry name" value="Apc36109-like domain"/>
    <property type="match status" value="1"/>
</dbReference>